<feature type="region of interest" description="Disordered" evidence="2">
    <location>
        <begin position="400"/>
        <end position="420"/>
    </location>
</feature>
<evidence type="ECO:0000256" key="2">
    <source>
        <dbReference type="SAM" id="MobiDB-lite"/>
    </source>
</evidence>
<name>R8BW77_PHAM7</name>
<dbReference type="PANTHER" id="PTHR30344:SF1">
    <property type="entry name" value="6-PHOSPHOGLUCONOLACTONASE"/>
    <property type="match status" value="1"/>
</dbReference>
<dbReference type="InterPro" id="IPR011048">
    <property type="entry name" value="Haem_d1_sf"/>
</dbReference>
<dbReference type="InterPro" id="IPR050282">
    <property type="entry name" value="Cycloisomerase_2"/>
</dbReference>
<dbReference type="GO" id="GO:0017057">
    <property type="term" value="F:6-phosphogluconolactonase activity"/>
    <property type="evidence" value="ECO:0007669"/>
    <property type="project" value="TreeGrafter"/>
</dbReference>
<proteinExistence type="inferred from homology"/>
<organism evidence="4 5">
    <name type="scientific">Phaeoacremonium minimum (strain UCR-PA7)</name>
    <name type="common">Esca disease fungus</name>
    <name type="synonym">Togninia minima</name>
    <dbReference type="NCBI Taxonomy" id="1286976"/>
    <lineage>
        <taxon>Eukaryota</taxon>
        <taxon>Fungi</taxon>
        <taxon>Dikarya</taxon>
        <taxon>Ascomycota</taxon>
        <taxon>Pezizomycotina</taxon>
        <taxon>Sordariomycetes</taxon>
        <taxon>Sordariomycetidae</taxon>
        <taxon>Togniniales</taxon>
        <taxon>Togniniaceae</taxon>
        <taxon>Phaeoacremonium</taxon>
    </lineage>
</organism>
<gene>
    <name evidence="4" type="ORF">UCRPA7_872</name>
</gene>
<dbReference type="InterPro" id="IPR019405">
    <property type="entry name" value="Lactonase_7-beta_prop"/>
</dbReference>
<dbReference type="Pfam" id="PF10282">
    <property type="entry name" value="Lactonase"/>
    <property type="match status" value="1"/>
</dbReference>
<dbReference type="GeneID" id="19329599"/>
<evidence type="ECO:0000313" key="5">
    <source>
        <dbReference type="Proteomes" id="UP000014074"/>
    </source>
</evidence>
<dbReference type="EMBL" id="KB932817">
    <property type="protein sequence ID" value="EOO03592.1"/>
    <property type="molecule type" value="Genomic_DNA"/>
</dbReference>
<dbReference type="PANTHER" id="PTHR30344">
    <property type="entry name" value="6-PHOSPHOGLUCONOLACTONASE-RELATED"/>
    <property type="match status" value="1"/>
</dbReference>
<dbReference type="InterPro" id="IPR015943">
    <property type="entry name" value="WD40/YVTN_repeat-like_dom_sf"/>
</dbReference>
<dbReference type="Proteomes" id="UP000014074">
    <property type="component" value="Unassembled WGS sequence"/>
</dbReference>
<sequence>MLKLISFLVTAALVSAVPFRPVARQGNALFSNSTAGSSLLVSGPGYITGVSFTSNGSFEITSNYGAPGTVPSWLLPKSPTEFYSVDENSNTISLNFLDEPKRIFTTGSAGLVHLEYNADRTRMLGAAYGSAKIDIFDITASNESFSLVGSIASTDTPGPGQTAGHPHQVLLEPSGRFFVVNDLGTDTLLVLDGASSDFSVVNHFHVTPAGCGPRHGAFFPPPDRGFSQASHYMVVCETLNLILLYKLNYTKTSIDFTPVQNISTFGEAFPPANATSARAGELLLDLNLLTRRADVYVTNRLTGNDTDSISHFALAGSTDGPLNLMFLDSVSSGGLLPRSIALGGDKSTLFATNQGGKSGLAAFARDKQTGVLSPEPLASLDNSEFNDGQDGFGPQFVVSLPTTTGDSSSPTSKTISASAC</sequence>
<keyword evidence="3" id="KW-0732">Signal</keyword>
<dbReference type="KEGG" id="tmn:UCRPA7_872"/>
<dbReference type="AlphaFoldDB" id="R8BW77"/>
<dbReference type="OrthoDB" id="9972196at2759"/>
<evidence type="ECO:0000256" key="1">
    <source>
        <dbReference type="ARBA" id="ARBA00005564"/>
    </source>
</evidence>
<feature type="chain" id="PRO_5004463108" evidence="3">
    <location>
        <begin position="17"/>
        <end position="420"/>
    </location>
</feature>
<dbReference type="HOGENOM" id="CLU_038716_0_1_1"/>
<keyword evidence="5" id="KW-1185">Reference proteome</keyword>
<protein>
    <submittedName>
        <fullName evidence="4">Putative carboxy--muconate cyclase protein</fullName>
    </submittedName>
</protein>
<evidence type="ECO:0000313" key="4">
    <source>
        <dbReference type="EMBL" id="EOO03592.1"/>
    </source>
</evidence>
<evidence type="ECO:0000256" key="3">
    <source>
        <dbReference type="SAM" id="SignalP"/>
    </source>
</evidence>
<dbReference type="Gene3D" id="2.130.10.10">
    <property type="entry name" value="YVTN repeat-like/Quinoprotein amine dehydrogenase"/>
    <property type="match status" value="1"/>
</dbReference>
<dbReference type="SUPFAM" id="SSF51004">
    <property type="entry name" value="C-terminal (heme d1) domain of cytochrome cd1-nitrite reductase"/>
    <property type="match status" value="1"/>
</dbReference>
<accession>R8BW77</accession>
<reference evidence="5" key="1">
    <citation type="journal article" date="2013" name="Genome Announc.">
        <title>Draft genome sequence of the ascomycete Phaeoacremonium aleophilum strain UCR-PA7, a causal agent of the esca disease complex in grapevines.</title>
        <authorList>
            <person name="Blanco-Ulate B."/>
            <person name="Rolshausen P."/>
            <person name="Cantu D."/>
        </authorList>
    </citation>
    <scope>NUCLEOTIDE SEQUENCE [LARGE SCALE GENOMIC DNA]</scope>
    <source>
        <strain evidence="5">UCR-PA7</strain>
    </source>
</reference>
<dbReference type="RefSeq" id="XP_007911654.1">
    <property type="nucleotide sequence ID" value="XM_007913463.1"/>
</dbReference>
<feature type="signal peptide" evidence="3">
    <location>
        <begin position="1"/>
        <end position="16"/>
    </location>
</feature>
<dbReference type="eggNOG" id="ENOG502QRFW">
    <property type="taxonomic scope" value="Eukaryota"/>
</dbReference>
<comment type="similarity">
    <text evidence="1">Belongs to the cycloisomerase 2 family.</text>
</comment>